<keyword evidence="1" id="KW-0472">Membrane</keyword>
<dbReference type="RefSeq" id="WP_164977110.1">
    <property type="nucleotide sequence ID" value="NZ_CP026520.1"/>
</dbReference>
<dbReference type="Proteomes" id="UP001527202">
    <property type="component" value="Unassembled WGS sequence"/>
</dbReference>
<dbReference type="EMBL" id="JAMDMJ010000008">
    <property type="protein sequence ID" value="MCY9595725.1"/>
    <property type="molecule type" value="Genomic_DNA"/>
</dbReference>
<comment type="caution">
    <text evidence="2">The sequence shown here is derived from an EMBL/GenBank/DDBJ whole genome shotgun (WGS) entry which is preliminary data.</text>
</comment>
<gene>
    <name evidence="2" type="ORF">M5X16_08065</name>
</gene>
<keyword evidence="1" id="KW-1133">Transmembrane helix</keyword>
<reference evidence="2 3" key="1">
    <citation type="submission" date="2022-05" db="EMBL/GenBank/DDBJ databases">
        <title>Genome Sequencing of Bee-Associated Microbes.</title>
        <authorList>
            <person name="Dunlap C."/>
        </authorList>
    </citation>
    <scope>NUCLEOTIDE SEQUENCE [LARGE SCALE GENOMIC DNA]</scope>
    <source>
        <strain evidence="2 3">NRRL B-23120</strain>
    </source>
</reference>
<keyword evidence="3" id="KW-1185">Reference proteome</keyword>
<keyword evidence="1" id="KW-0812">Transmembrane</keyword>
<evidence type="ECO:0000256" key="1">
    <source>
        <dbReference type="SAM" id="Phobius"/>
    </source>
</evidence>
<evidence type="ECO:0000313" key="3">
    <source>
        <dbReference type="Proteomes" id="UP001527202"/>
    </source>
</evidence>
<protein>
    <submittedName>
        <fullName evidence="2">Uncharacterized protein</fullName>
    </submittedName>
</protein>
<dbReference type="InterPro" id="IPR049971">
    <property type="entry name" value="CLC_0170-like"/>
</dbReference>
<dbReference type="GeneID" id="95378993"/>
<dbReference type="NCBIfam" id="NF042414">
    <property type="entry name" value="CLC_0170_fam"/>
    <property type="match status" value="1"/>
</dbReference>
<organism evidence="2 3">
    <name type="scientific">Paenibacillus chitinolyticus</name>
    <dbReference type="NCBI Taxonomy" id="79263"/>
    <lineage>
        <taxon>Bacteria</taxon>
        <taxon>Bacillati</taxon>
        <taxon>Bacillota</taxon>
        <taxon>Bacilli</taxon>
        <taxon>Bacillales</taxon>
        <taxon>Paenibacillaceae</taxon>
        <taxon>Paenibacillus</taxon>
    </lineage>
</organism>
<proteinExistence type="predicted"/>
<accession>A0ABT4FB45</accession>
<evidence type="ECO:0000313" key="2">
    <source>
        <dbReference type="EMBL" id="MCY9595725.1"/>
    </source>
</evidence>
<name>A0ABT4FB45_9BACL</name>
<feature type="transmembrane region" description="Helical" evidence="1">
    <location>
        <begin position="21"/>
        <end position="43"/>
    </location>
</feature>
<sequence>MLLWVDKRIYAVSGWHKEKTFTLWLGIVQLALGLLSLAVHYFLQYSVW</sequence>